<comment type="caution">
    <text evidence="13">The sequence shown here is derived from an EMBL/GenBank/DDBJ whole genome shotgun (WGS) entry which is preliminary data.</text>
</comment>
<evidence type="ECO:0000313" key="14">
    <source>
        <dbReference type="Proteomes" id="UP000324767"/>
    </source>
</evidence>
<dbReference type="OrthoDB" id="272139at2759"/>
<dbReference type="PANTHER" id="PTHR23071:SF1">
    <property type="entry name" value="GPI ETHANOLAMINE PHOSPHATE TRANSFERASE 3"/>
    <property type="match status" value="1"/>
</dbReference>
<feature type="region of interest" description="Disordered" evidence="11">
    <location>
        <begin position="952"/>
        <end position="972"/>
    </location>
</feature>
<sequence length="1001" mass="109882">MSDGSIAASPEYKRIAGQFASAKAHKTQRDSAEAANKLRERQFKASHAILLVFFLWIFCIHALGIYFFAKGFLLTRLVLDFKSECAVPPLSLPYHDLEPSLRGCWHPKTFNKAIVVIVDALRYDFTVPFDDHPHHFHNALQVLHETATKQPHNAFLLPFIADPPTTTLQRLKGLTTGTLPTFIDAGSNFAGTAIEEDNLVTQLRDAGKTLVHLGDDTWHSLFPGYFDANLTHAYDSFNVWDLHTVDNGVTEHLMPLLDASNTSKWDVIFGHYLGVDHAGHRYGPDHPAMAAKLKQMDAVFRQIITPLDEETLLVIMGDHGMDVKGDHGGDSDDEVEAALWMYSKRGIFGRSCDEHVTPPKTAKIRPVGQIDLVPTLSLLLGLPIPFNNLGTPIEEAFLGRENTDWYNLASVNALTSAQVKRYQHEYALARGLDEGITSGPLALWRKADGLWRELLENKRPSADQLQEAAAAFTDYQTETLRLCRSLWARFDIPSMLHGIEIVLAGVLILAVFARFTDVDRTELVPVLLKGVVVGSMVGASFGVLIGLVIPTVPLLDGSLLGVAAGGILGAAYSGYKMPGKLLSPFPDSIWGWLSIIFTVAPSIGFASNSYTIWEDEILTFFLCTFALLALASSFRQPNPTDRAIGVYQSALFLLLTRLASFSRLCPEEQMPHCKSTYYASSTSSTSAPWHLLIPFLLASLLPDIIKTYYAGTRSYTGPAPFCIGLAFRSGLLLSALFWALDVADDADWLPTPKPTLKLLKTSIAQFVLALAFAAGSSAFVWANPCIDIQLSTTTPQNPQTPISPSPPPPSPSPAPQLPIPHHPRLRQHPRHALLPPPPRLGPRPPPAAKAHRRRRPRLPPLADPRPRRNRRHQLSHPLRHRPHRPRSARRLPLLQNRTPGYPVQYPVGRRLYPPGAGPLPLGSDPRRPQYFRGADTCRDRGAVACVVETPAEGGRGGEGERRVERGGEGGGDPCVVVCGGRGGHDGRGGVVEEAFDAVQGF</sequence>
<dbReference type="UniPathway" id="UPA00196"/>
<evidence type="ECO:0000256" key="5">
    <source>
        <dbReference type="ARBA" id="ARBA00022679"/>
    </source>
</evidence>
<feature type="transmembrane region" description="Helical" evidence="12">
    <location>
        <begin position="527"/>
        <end position="549"/>
    </location>
</feature>
<evidence type="ECO:0000256" key="8">
    <source>
        <dbReference type="ARBA" id="ARBA00022989"/>
    </source>
</evidence>
<dbReference type="Proteomes" id="UP000324767">
    <property type="component" value="Unassembled WGS sequence"/>
</dbReference>
<keyword evidence="9 12" id="KW-0472">Membrane</keyword>
<evidence type="ECO:0000256" key="11">
    <source>
        <dbReference type="SAM" id="MobiDB-lite"/>
    </source>
</evidence>
<dbReference type="GO" id="GO:0005789">
    <property type="term" value="C:endoplasmic reticulum membrane"/>
    <property type="evidence" value="ECO:0007669"/>
    <property type="project" value="UniProtKB-SubCell"/>
</dbReference>
<feature type="transmembrane region" description="Helical" evidence="12">
    <location>
        <begin position="48"/>
        <end position="69"/>
    </location>
</feature>
<feature type="compositionally biased region" description="Pro residues" evidence="11">
    <location>
        <begin position="801"/>
        <end position="820"/>
    </location>
</feature>
<feature type="transmembrane region" description="Helical" evidence="12">
    <location>
        <begin position="495"/>
        <end position="515"/>
    </location>
</feature>
<dbReference type="EMBL" id="VXIT01000011">
    <property type="protein sequence ID" value="KAA6409432.1"/>
    <property type="molecule type" value="Genomic_DNA"/>
</dbReference>
<gene>
    <name evidence="13" type="ORF">FRX48_06985</name>
</gene>
<evidence type="ECO:0000256" key="2">
    <source>
        <dbReference type="ARBA" id="ARBA00004687"/>
    </source>
</evidence>
<dbReference type="CDD" id="cd16023">
    <property type="entry name" value="GPI_EPT_3"/>
    <property type="match status" value="1"/>
</dbReference>
<feature type="transmembrane region" description="Helical" evidence="12">
    <location>
        <begin position="587"/>
        <end position="605"/>
    </location>
</feature>
<evidence type="ECO:0000256" key="9">
    <source>
        <dbReference type="ARBA" id="ARBA00023136"/>
    </source>
</evidence>
<dbReference type="InterPro" id="IPR002591">
    <property type="entry name" value="Phosphodiest/P_Trfase"/>
</dbReference>
<dbReference type="GO" id="GO:0008168">
    <property type="term" value="F:methyltransferase activity"/>
    <property type="evidence" value="ECO:0007669"/>
    <property type="project" value="UniProtKB-KW"/>
</dbReference>
<feature type="compositionally biased region" description="Low complexity" evidence="11">
    <location>
        <begin position="791"/>
        <end position="800"/>
    </location>
</feature>
<keyword evidence="10" id="KW-0325">Glycoprotein</keyword>
<keyword evidence="6 12" id="KW-0812">Transmembrane</keyword>
<reference evidence="13 14" key="1">
    <citation type="submission" date="2019-09" db="EMBL/GenBank/DDBJ databases">
        <title>The hologenome of the rock-dwelling lichen Lasallia pustulata.</title>
        <authorList>
            <person name="Greshake Tzovaras B."/>
            <person name="Segers F."/>
            <person name="Bicker A."/>
            <person name="Dal Grande F."/>
            <person name="Otte J."/>
            <person name="Hankeln T."/>
            <person name="Schmitt I."/>
            <person name="Ebersberger I."/>
        </authorList>
    </citation>
    <scope>NUCLEOTIDE SEQUENCE [LARGE SCALE GENOMIC DNA]</scope>
    <source>
        <strain evidence="13">A1-1</strain>
    </source>
</reference>
<feature type="compositionally biased region" description="Pro residues" evidence="11">
    <location>
        <begin position="834"/>
        <end position="847"/>
    </location>
</feature>
<feature type="compositionally biased region" description="Basic and acidic residues" evidence="11">
    <location>
        <begin position="955"/>
        <end position="967"/>
    </location>
</feature>
<evidence type="ECO:0000256" key="4">
    <source>
        <dbReference type="ARBA" id="ARBA00022502"/>
    </source>
</evidence>
<evidence type="ECO:0000313" key="13">
    <source>
        <dbReference type="EMBL" id="KAA6409432.1"/>
    </source>
</evidence>
<dbReference type="InterPro" id="IPR017850">
    <property type="entry name" value="Alkaline_phosphatase_core_sf"/>
</dbReference>
<feature type="transmembrane region" description="Helical" evidence="12">
    <location>
        <begin position="721"/>
        <end position="743"/>
    </location>
</feature>
<feature type="region of interest" description="Disordered" evidence="11">
    <location>
        <begin position="791"/>
        <end position="888"/>
    </location>
</feature>
<organism evidence="13 14">
    <name type="scientific">Lasallia pustulata</name>
    <dbReference type="NCBI Taxonomy" id="136370"/>
    <lineage>
        <taxon>Eukaryota</taxon>
        <taxon>Fungi</taxon>
        <taxon>Dikarya</taxon>
        <taxon>Ascomycota</taxon>
        <taxon>Pezizomycotina</taxon>
        <taxon>Lecanoromycetes</taxon>
        <taxon>OSLEUM clade</taxon>
        <taxon>Umbilicariomycetidae</taxon>
        <taxon>Umbilicariales</taxon>
        <taxon>Umbilicariaceae</taxon>
        <taxon>Lasallia</taxon>
    </lineage>
</organism>
<comment type="pathway">
    <text evidence="2">Glycolipid biosynthesis; glycosylphosphatidylinositol-anchor biosynthesis.</text>
</comment>
<dbReference type="AlphaFoldDB" id="A0A5M8PKM0"/>
<feature type="transmembrane region" description="Helical" evidence="12">
    <location>
        <begin position="617"/>
        <end position="634"/>
    </location>
</feature>
<evidence type="ECO:0000256" key="6">
    <source>
        <dbReference type="ARBA" id="ARBA00022692"/>
    </source>
</evidence>
<dbReference type="Gene3D" id="3.40.720.10">
    <property type="entry name" value="Alkaline Phosphatase, subunit A"/>
    <property type="match status" value="1"/>
</dbReference>
<comment type="similarity">
    <text evidence="3">Belongs to the PIGG/PIGN/PIGO family. PIGO subfamily.</text>
</comment>
<feature type="transmembrane region" description="Helical" evidence="12">
    <location>
        <begin position="555"/>
        <end position="575"/>
    </location>
</feature>
<dbReference type="InterPro" id="IPR037675">
    <property type="entry name" value="PIG-O_N"/>
</dbReference>
<evidence type="ECO:0000256" key="12">
    <source>
        <dbReference type="SAM" id="Phobius"/>
    </source>
</evidence>
<proteinExistence type="inferred from homology"/>
<dbReference type="GO" id="GO:0006506">
    <property type="term" value="P:GPI anchor biosynthetic process"/>
    <property type="evidence" value="ECO:0007669"/>
    <property type="project" value="UniProtKB-UniPathway"/>
</dbReference>
<name>A0A5M8PKM0_9LECA</name>
<dbReference type="InterPro" id="IPR039524">
    <property type="entry name" value="PIGO/GPI13"/>
</dbReference>
<dbReference type="PANTHER" id="PTHR23071">
    <property type="entry name" value="PHOSPHATIDYLINOSITOL GLYCAN"/>
    <property type="match status" value="1"/>
</dbReference>
<evidence type="ECO:0000256" key="3">
    <source>
        <dbReference type="ARBA" id="ARBA00008695"/>
    </source>
</evidence>
<keyword evidence="13" id="KW-0489">Methyltransferase</keyword>
<dbReference type="SUPFAM" id="SSF53649">
    <property type="entry name" value="Alkaline phosphatase-like"/>
    <property type="match status" value="1"/>
</dbReference>
<evidence type="ECO:0000256" key="7">
    <source>
        <dbReference type="ARBA" id="ARBA00022824"/>
    </source>
</evidence>
<keyword evidence="4" id="KW-0337">GPI-anchor biosynthesis</keyword>
<accession>A0A5M8PKM0</accession>
<dbReference type="GO" id="GO:0032259">
    <property type="term" value="P:methylation"/>
    <property type="evidence" value="ECO:0007669"/>
    <property type="project" value="UniProtKB-KW"/>
</dbReference>
<feature type="compositionally biased region" description="Basic residues" evidence="11">
    <location>
        <begin position="821"/>
        <end position="831"/>
    </location>
</feature>
<keyword evidence="8 12" id="KW-1133">Transmembrane helix</keyword>
<dbReference type="Pfam" id="PF01663">
    <property type="entry name" value="Phosphodiest"/>
    <property type="match status" value="1"/>
</dbReference>
<evidence type="ECO:0000256" key="1">
    <source>
        <dbReference type="ARBA" id="ARBA00004477"/>
    </source>
</evidence>
<comment type="subcellular location">
    <subcellularLocation>
        <location evidence="1">Endoplasmic reticulum membrane</location>
        <topology evidence="1">Multi-pass membrane protein</topology>
    </subcellularLocation>
</comment>
<keyword evidence="5 13" id="KW-0808">Transferase</keyword>
<feature type="compositionally biased region" description="Basic residues" evidence="11">
    <location>
        <begin position="867"/>
        <end position="888"/>
    </location>
</feature>
<evidence type="ECO:0000256" key="10">
    <source>
        <dbReference type="ARBA" id="ARBA00023180"/>
    </source>
</evidence>
<dbReference type="GO" id="GO:0051377">
    <property type="term" value="F:mannose-ethanolamine phosphotransferase activity"/>
    <property type="evidence" value="ECO:0007669"/>
    <property type="project" value="InterPro"/>
</dbReference>
<protein>
    <submittedName>
        <fullName evidence="13">Phosphoethanolamine N-methyltransferase</fullName>
    </submittedName>
</protein>
<keyword evidence="7" id="KW-0256">Endoplasmic reticulum</keyword>
<feature type="transmembrane region" description="Helical" evidence="12">
    <location>
        <begin position="763"/>
        <end position="782"/>
    </location>
</feature>